<reference evidence="1" key="1">
    <citation type="submission" date="2021-03" db="EMBL/GenBank/DDBJ databases">
        <title>Genomic Encyclopedia of Type Strains, Phase IV (KMG-V): Genome sequencing to study the core and pangenomes of soil and plant-associated prokaryotes.</title>
        <authorList>
            <person name="Whitman W."/>
        </authorList>
    </citation>
    <scope>NUCLEOTIDE SEQUENCE</scope>
    <source>
        <strain evidence="1">C4</strain>
    </source>
</reference>
<comment type="caution">
    <text evidence="1">The sequence shown here is derived from an EMBL/GenBank/DDBJ whole genome shotgun (WGS) entry which is preliminary data.</text>
</comment>
<dbReference type="Pfam" id="PF04283">
    <property type="entry name" value="CheF-arch"/>
    <property type="match status" value="1"/>
</dbReference>
<gene>
    <name evidence="1" type="ORF">J3E07_000423</name>
</gene>
<dbReference type="InterPro" id="IPR007381">
    <property type="entry name" value="CheF1/F2"/>
</dbReference>
<dbReference type="PANTHER" id="PTHR42201:SF1">
    <property type="entry name" value="TAXIS PROTEIN"/>
    <property type="match status" value="1"/>
</dbReference>
<dbReference type="Proteomes" id="UP000740329">
    <property type="component" value="Unassembled WGS sequence"/>
</dbReference>
<proteinExistence type="predicted"/>
<evidence type="ECO:0000313" key="2">
    <source>
        <dbReference type="Proteomes" id="UP000740329"/>
    </source>
</evidence>
<evidence type="ECO:0000313" key="1">
    <source>
        <dbReference type="EMBL" id="MBP2201025.1"/>
    </source>
</evidence>
<name>A0A8J7RGC5_METVO</name>
<dbReference type="OrthoDB" id="227825at2157"/>
<dbReference type="GO" id="GO:0006935">
    <property type="term" value="P:chemotaxis"/>
    <property type="evidence" value="ECO:0007669"/>
    <property type="project" value="InterPro"/>
</dbReference>
<organism evidence="1 2">
    <name type="scientific">Methanococcus voltae</name>
    <dbReference type="NCBI Taxonomy" id="2188"/>
    <lineage>
        <taxon>Archaea</taxon>
        <taxon>Methanobacteriati</taxon>
        <taxon>Methanobacteriota</taxon>
        <taxon>Methanomada group</taxon>
        <taxon>Methanococci</taxon>
        <taxon>Methanococcales</taxon>
        <taxon>Methanococcaceae</taxon>
        <taxon>Methanococcus</taxon>
    </lineage>
</organism>
<sequence>MSKSKVIATFEGKGILINTYTVRDPFTKWKKIKIYLYDDSLRFDIEGNIVEVEYEQIEDIGIKLPRKIIEIAKNSLDDIADYGSITFKLPDEEAQSIGFAPETSIYGKTTINKFLKSLFQELLYKKNIKIQYARIVGGSVNPEVQWNDGNLVFAKKPIRKGVTVIEDLVLAIAVQTMGKPKVYDLFSNIESVSTEKKMVNEEEKDVIEIKQLKGKETVNSYIYLEDTKILYILRYISLLTKYHKTVEKLLPKSSEELVSQSSAENWSGEKLKGEVEKLSPEEQEILTAVYTGIDSLELPSMMGLEVDEVEKVLESLIDKGFLDLVRIRKETDLTETGRAVTNYIITNF</sequence>
<dbReference type="EMBL" id="JAGGMV010000001">
    <property type="protein sequence ID" value="MBP2201025.1"/>
    <property type="molecule type" value="Genomic_DNA"/>
</dbReference>
<accession>A0A8J7RGC5</accession>
<dbReference type="PANTHER" id="PTHR42201">
    <property type="entry name" value="TAXIS PROTEIN"/>
    <property type="match status" value="1"/>
</dbReference>
<protein>
    <submittedName>
        <fullName evidence="1">Helix-turn-helix protein</fullName>
    </submittedName>
</protein>
<dbReference type="RefSeq" id="WP_209590497.1">
    <property type="nucleotide sequence ID" value="NZ_JAGGMU010000001.1"/>
</dbReference>
<dbReference type="AlphaFoldDB" id="A0A8J7RGC5"/>